<evidence type="ECO:0000313" key="2">
    <source>
        <dbReference type="EMBL" id="XDJ57452.1"/>
    </source>
</evidence>
<protein>
    <recommendedName>
        <fullName evidence="4">Restriction system protein Mrr-like N-terminal domain-containing protein</fullName>
    </recommendedName>
</protein>
<name>A0AB39DS94_9BURK</name>
<proteinExistence type="predicted"/>
<reference evidence="2" key="1">
    <citation type="submission" date="2024-05" db="EMBL/GenBank/DDBJ databases">
        <authorList>
            <person name="Luo Y.-C."/>
            <person name="Nicholds J."/>
            <person name="Mortimer T."/>
            <person name="Maboni G."/>
        </authorList>
    </citation>
    <scope>NUCLEOTIDE SEQUENCE</scope>
    <source>
        <strain evidence="3">143769</strain>
        <strain evidence="2">148131</strain>
    </source>
</reference>
<sequence length="213" mass="23975">MSSSGEVERYVKDPSSLMELCHEVIERLDAERENGETAAMEVQLREIACAIDKLDKQGVPVPDALRAEKTRLAATLGVSAEATQALNHLADELEELLNELKERIGRTPEATSVKKKPHAKRSKSLKTDKRILHQLIIEALRHLGGSAPKNDVLKYMEEKLHGKLLPGDLEWREATNDQAWQNNACWERYAMTQDGTLKTGSPRGIWELSEDQR</sequence>
<dbReference type="EMBL" id="CP158265">
    <property type="protein sequence ID" value="XDJ77853.1"/>
    <property type="molecule type" value="Genomic_DNA"/>
</dbReference>
<organism evidence="2">
    <name type="scientific">Castellaniella ginsengisoli</name>
    <dbReference type="NCBI Taxonomy" id="546114"/>
    <lineage>
        <taxon>Bacteria</taxon>
        <taxon>Pseudomonadati</taxon>
        <taxon>Pseudomonadota</taxon>
        <taxon>Betaproteobacteria</taxon>
        <taxon>Burkholderiales</taxon>
        <taxon>Alcaligenaceae</taxon>
        <taxon>Castellaniella</taxon>
    </lineage>
</organism>
<evidence type="ECO:0000313" key="3">
    <source>
        <dbReference type="EMBL" id="XDJ77853.1"/>
    </source>
</evidence>
<evidence type="ECO:0000256" key="1">
    <source>
        <dbReference type="SAM" id="Coils"/>
    </source>
</evidence>
<feature type="coiled-coil region" evidence="1">
    <location>
        <begin position="79"/>
        <end position="106"/>
    </location>
</feature>
<dbReference type="EMBL" id="CP158258">
    <property type="protein sequence ID" value="XDJ57452.1"/>
    <property type="molecule type" value="Genomic_DNA"/>
</dbReference>
<gene>
    <name evidence="2" type="ORF">ABRY90_09175</name>
    <name evidence="3" type="ORF">ABRZ10_03330</name>
</gene>
<evidence type="ECO:0008006" key="4">
    <source>
        <dbReference type="Google" id="ProtNLM"/>
    </source>
</evidence>
<dbReference type="RefSeq" id="WP_368648375.1">
    <property type="nucleotide sequence ID" value="NZ_CP158258.1"/>
</dbReference>
<accession>A0AB39DS94</accession>
<dbReference type="AlphaFoldDB" id="A0AB39DS94"/>
<keyword evidence="1" id="KW-0175">Coiled coil</keyword>